<proteinExistence type="predicted"/>
<gene>
    <name evidence="2" type="ORF">GTZ99_07010</name>
</gene>
<comment type="caution">
    <text evidence="2">The sequence shown here is derived from an EMBL/GenBank/DDBJ whole genome shotgun (WGS) entry which is preliminary data.</text>
</comment>
<evidence type="ECO:0000256" key="1">
    <source>
        <dbReference type="SAM" id="SignalP"/>
    </source>
</evidence>
<organism evidence="2 3">
    <name type="scientific">Novosphingobium ovatum</name>
    <dbReference type="NCBI Taxonomy" id="1908523"/>
    <lineage>
        <taxon>Bacteria</taxon>
        <taxon>Pseudomonadati</taxon>
        <taxon>Pseudomonadota</taxon>
        <taxon>Alphaproteobacteria</taxon>
        <taxon>Sphingomonadales</taxon>
        <taxon>Sphingomonadaceae</taxon>
        <taxon>Novosphingobium</taxon>
    </lineage>
</organism>
<name>A0ABW9XCT2_9SPHN</name>
<dbReference type="Pfam" id="PF01963">
    <property type="entry name" value="TraB_PrgY_gumN"/>
    <property type="match status" value="1"/>
</dbReference>
<dbReference type="InterPro" id="IPR047111">
    <property type="entry name" value="YbaP-like"/>
</dbReference>
<protein>
    <submittedName>
        <fullName evidence="2">TraB/GumN family protein</fullName>
    </submittedName>
</protein>
<dbReference type="RefSeq" id="WP_161717531.1">
    <property type="nucleotide sequence ID" value="NZ_JAAAPO010000002.1"/>
</dbReference>
<dbReference type="PANTHER" id="PTHR40590">
    <property type="entry name" value="CYTOPLASMIC PROTEIN-RELATED"/>
    <property type="match status" value="1"/>
</dbReference>
<dbReference type="Proteomes" id="UP000753724">
    <property type="component" value="Unassembled WGS sequence"/>
</dbReference>
<keyword evidence="3" id="KW-1185">Reference proteome</keyword>
<evidence type="ECO:0000313" key="3">
    <source>
        <dbReference type="Proteomes" id="UP000753724"/>
    </source>
</evidence>
<sequence>MKLLSLRLAAPVLSLLAMLWAPSPALADQRHPTPVPTGTIAAPVAATPALWKLQKGASTIYLFGTLHVMPDGIDWYRGPVAQAFEASDTLVTEIIDLPADQMRAVMQDKAMLPAGKTLRASLPPAVRADYLRALQRNAIPADSFDRFRPWFAAVNLSLVPLLKEGYNPANGVDGQLTRRAKDRAMKQEALETAAQQFSVFAALPPRVENGYLREVAKSSITLSRDVKRMIAAWQRGDAAYLARLLNEGEDDPVLRKALMTDRNRAWTGWIANRLNQPGTVFIAVGAGHLAGTGSVQAMLRARGITATRVQ</sequence>
<feature type="chain" id="PRO_5046245890" evidence="1">
    <location>
        <begin position="28"/>
        <end position="310"/>
    </location>
</feature>
<keyword evidence="1" id="KW-0732">Signal</keyword>
<dbReference type="InterPro" id="IPR002816">
    <property type="entry name" value="TraB/PrgY/GumN_fam"/>
</dbReference>
<feature type="signal peptide" evidence="1">
    <location>
        <begin position="1"/>
        <end position="27"/>
    </location>
</feature>
<dbReference type="PANTHER" id="PTHR40590:SF1">
    <property type="entry name" value="CYTOPLASMIC PROTEIN"/>
    <property type="match status" value="1"/>
</dbReference>
<evidence type="ECO:0000313" key="2">
    <source>
        <dbReference type="EMBL" id="NBC36307.1"/>
    </source>
</evidence>
<dbReference type="CDD" id="cd14789">
    <property type="entry name" value="Tiki"/>
    <property type="match status" value="1"/>
</dbReference>
<dbReference type="EMBL" id="JAAAPO010000002">
    <property type="protein sequence ID" value="NBC36307.1"/>
    <property type="molecule type" value="Genomic_DNA"/>
</dbReference>
<accession>A0ABW9XCT2</accession>
<reference evidence="3" key="1">
    <citation type="submission" date="2020-01" db="EMBL/GenBank/DDBJ databases">
        <title>Sphingomonas sp. strain CSW-10.</title>
        <authorList>
            <person name="Chen W.-M."/>
        </authorList>
    </citation>
    <scope>NUCLEOTIDE SEQUENCE [LARGE SCALE GENOMIC DNA]</scope>
    <source>
        <strain evidence="3">FSY-8</strain>
    </source>
</reference>